<dbReference type="SUPFAM" id="SSF51735">
    <property type="entry name" value="NAD(P)-binding Rossmann-fold domains"/>
    <property type="match status" value="1"/>
</dbReference>
<reference evidence="1 2" key="1">
    <citation type="submission" date="2024-09" db="EMBL/GenBank/DDBJ databases">
        <authorList>
            <person name="Sun Q."/>
            <person name="Mori K."/>
        </authorList>
    </citation>
    <scope>NUCLEOTIDE SEQUENCE [LARGE SCALE GENOMIC DNA]</scope>
    <source>
        <strain evidence="1 2">TBRC 3947</strain>
    </source>
</reference>
<accession>A0ABV6MGC1</accession>
<dbReference type="Proteomes" id="UP001589867">
    <property type="component" value="Unassembled WGS sequence"/>
</dbReference>
<evidence type="ECO:0008006" key="3">
    <source>
        <dbReference type="Google" id="ProtNLM"/>
    </source>
</evidence>
<gene>
    <name evidence="1" type="ORF">ACFFIA_39800</name>
</gene>
<proteinExistence type="predicted"/>
<organism evidence="1 2">
    <name type="scientific">Phytohabitans kaempferiae</name>
    <dbReference type="NCBI Taxonomy" id="1620943"/>
    <lineage>
        <taxon>Bacteria</taxon>
        <taxon>Bacillati</taxon>
        <taxon>Actinomycetota</taxon>
        <taxon>Actinomycetes</taxon>
        <taxon>Micromonosporales</taxon>
        <taxon>Micromonosporaceae</taxon>
    </lineage>
</organism>
<dbReference type="Gene3D" id="3.40.50.720">
    <property type="entry name" value="NAD(P)-binding Rossmann-like Domain"/>
    <property type="match status" value="1"/>
</dbReference>
<keyword evidence="2" id="KW-1185">Reference proteome</keyword>
<name>A0ABV6MGC1_9ACTN</name>
<evidence type="ECO:0000313" key="1">
    <source>
        <dbReference type="EMBL" id="MFC0533766.1"/>
    </source>
</evidence>
<sequence length="310" mass="32100">MHTITLDGIERWAGRPLVVFVGVTTGGSLAHAVFGRWAAALDRPWELRGLDLPADTPPATYRRLLAAVRGNAAVEGAVVTAHKLRLYRACAADLTPGDELVEVTREVNTLAAGDGLVRGYARDALALAHVLPPEADVLCLGAGGAGTALLLALAGRGAERAVFADTSPAALADLRAVAGHAGVEGIRLEYVPVGGARDVDALVAGPPAPGLVVNATGLGKDAPGSPVTDRAPFGPSTLAWDFNYRGELTFLRQAARRGARTMDGWDYFVAGWTGCLTAIADAPFTAGVLADFAAAAAPHRPQRSRSHPMP</sequence>
<protein>
    <recommendedName>
        <fullName evidence="3">Shikimate dehydrogenase</fullName>
    </recommendedName>
</protein>
<dbReference type="InterPro" id="IPR036291">
    <property type="entry name" value="NAD(P)-bd_dom_sf"/>
</dbReference>
<dbReference type="EMBL" id="JBHLUH010000089">
    <property type="protein sequence ID" value="MFC0533766.1"/>
    <property type="molecule type" value="Genomic_DNA"/>
</dbReference>
<evidence type="ECO:0000313" key="2">
    <source>
        <dbReference type="Proteomes" id="UP001589867"/>
    </source>
</evidence>
<comment type="caution">
    <text evidence="1">The sequence shown here is derived from an EMBL/GenBank/DDBJ whole genome shotgun (WGS) entry which is preliminary data.</text>
</comment>
<dbReference type="RefSeq" id="WP_377261787.1">
    <property type="nucleotide sequence ID" value="NZ_JBHLUH010000089.1"/>
</dbReference>